<proteinExistence type="predicted"/>
<dbReference type="InterPro" id="IPR045760">
    <property type="entry name" value="DAP_DH_C"/>
</dbReference>
<dbReference type="Pfam" id="PF19328">
    <property type="entry name" value="DAP_DH_C"/>
    <property type="match status" value="1"/>
</dbReference>
<comment type="caution">
    <text evidence="2">The sequence shown here is derived from an EMBL/GenBank/DDBJ whole genome shotgun (WGS) entry which is preliminary data.</text>
</comment>
<reference evidence="2 3" key="1">
    <citation type="submission" date="2021-03" db="EMBL/GenBank/DDBJ databases">
        <title>Sequencing the genomes of 1000 actinobacteria strains.</title>
        <authorList>
            <person name="Klenk H.-P."/>
        </authorList>
    </citation>
    <scope>NUCLEOTIDE SEQUENCE [LARGE SCALE GENOMIC DNA]</scope>
    <source>
        <strain evidence="2 3">DSM 45256</strain>
    </source>
</reference>
<evidence type="ECO:0000313" key="2">
    <source>
        <dbReference type="EMBL" id="MBP2367544.1"/>
    </source>
</evidence>
<evidence type="ECO:0000259" key="1">
    <source>
        <dbReference type="Pfam" id="PF19328"/>
    </source>
</evidence>
<sequence>MTPLRIVQWSTGNVGGRSLRAVIEHPDLDLVGVYAHSATKVGRDAGELCDLPSTGVKVTADHAEIVGLKADCVLYMPFRAESDVLVALLEAGTNVVTTLGDFQNPDFVEPGLRARIEEACATGGSSIFSTGSSPGFVTDALPIVLSMMSRRIDRLSVDEYSDVTTRNSPDIVFTAMGFGRRPADADSAGLAAHLKRSRERSFHLLANAFGLPLDSVETKAEIALTRERTEIAAGVVEGGTVGGTRLTVSGIRNGEPLLQFRANWYCTRDLETPEGEDWDLLYSGWRIALRGDTPIDAVITFPVAEEDYAAFSPGLTAHPAVNAVPYVCAARPGILRSLDLPHLVPAFTGR</sequence>
<protein>
    <submittedName>
        <fullName evidence="2">4-hydroxy-tetrahydrodipicolinate reductase</fullName>
        <ecNumber evidence="2">1.17.1.8</ecNumber>
    </submittedName>
</protein>
<dbReference type="CDD" id="cd24146">
    <property type="entry name" value="nat-AmDH_N_like"/>
    <property type="match status" value="1"/>
</dbReference>
<name>A0ABS4VUE2_9PSEU</name>
<dbReference type="RefSeq" id="WP_245350867.1">
    <property type="nucleotide sequence ID" value="NZ_JAGINU010000001.1"/>
</dbReference>
<dbReference type="SUPFAM" id="SSF51735">
    <property type="entry name" value="NAD(P)-binding Rossmann-fold domains"/>
    <property type="match status" value="1"/>
</dbReference>
<feature type="domain" description="2,4-diaminopentanoate dehydrogenase C-terminal" evidence="1">
    <location>
        <begin position="136"/>
        <end position="342"/>
    </location>
</feature>
<dbReference type="GO" id="GO:0008839">
    <property type="term" value="F:4-hydroxy-tetrahydrodipicolinate reductase"/>
    <property type="evidence" value="ECO:0007669"/>
    <property type="project" value="UniProtKB-EC"/>
</dbReference>
<dbReference type="EMBL" id="JAGINU010000001">
    <property type="protein sequence ID" value="MBP2367544.1"/>
    <property type="molecule type" value="Genomic_DNA"/>
</dbReference>
<evidence type="ECO:0000313" key="3">
    <source>
        <dbReference type="Proteomes" id="UP001519295"/>
    </source>
</evidence>
<dbReference type="InterPro" id="IPR036291">
    <property type="entry name" value="NAD(P)-bd_dom_sf"/>
</dbReference>
<dbReference type="Proteomes" id="UP001519295">
    <property type="component" value="Unassembled WGS sequence"/>
</dbReference>
<organism evidence="2 3">
    <name type="scientific">Pseudonocardia parietis</name>
    <dbReference type="NCBI Taxonomy" id="570936"/>
    <lineage>
        <taxon>Bacteria</taxon>
        <taxon>Bacillati</taxon>
        <taxon>Actinomycetota</taxon>
        <taxon>Actinomycetes</taxon>
        <taxon>Pseudonocardiales</taxon>
        <taxon>Pseudonocardiaceae</taxon>
        <taxon>Pseudonocardia</taxon>
    </lineage>
</organism>
<dbReference type="Gene3D" id="3.40.50.720">
    <property type="entry name" value="NAD(P)-binding Rossmann-like Domain"/>
    <property type="match status" value="1"/>
</dbReference>
<accession>A0ABS4VUE2</accession>
<dbReference type="EC" id="1.17.1.8" evidence="2"/>
<keyword evidence="3" id="KW-1185">Reference proteome</keyword>
<gene>
    <name evidence="2" type="ORF">JOF36_003240</name>
</gene>
<keyword evidence="2" id="KW-0560">Oxidoreductase</keyword>